<dbReference type="Proteomes" id="UP000634455">
    <property type="component" value="Unassembled WGS sequence"/>
</dbReference>
<evidence type="ECO:0000256" key="1">
    <source>
        <dbReference type="SAM" id="MobiDB-lite"/>
    </source>
</evidence>
<feature type="compositionally biased region" description="Acidic residues" evidence="1">
    <location>
        <begin position="92"/>
        <end position="103"/>
    </location>
</feature>
<dbReference type="RefSeq" id="WP_189640504.1">
    <property type="nucleotide sequence ID" value="NZ_BMZF01000004.1"/>
</dbReference>
<comment type="caution">
    <text evidence="3">The sequence shown here is derived from an EMBL/GenBank/DDBJ whole genome shotgun (WGS) entry which is preliminary data.</text>
</comment>
<evidence type="ECO:0000313" key="3">
    <source>
        <dbReference type="EMBL" id="GHA53638.1"/>
    </source>
</evidence>
<accession>A0ABQ3D2P9</accession>
<feature type="signal peptide" evidence="2">
    <location>
        <begin position="1"/>
        <end position="21"/>
    </location>
</feature>
<keyword evidence="2" id="KW-0732">Signal</keyword>
<evidence type="ECO:0000256" key="2">
    <source>
        <dbReference type="SAM" id="SignalP"/>
    </source>
</evidence>
<dbReference type="EMBL" id="BMZF01000004">
    <property type="protein sequence ID" value="GHA53638.1"/>
    <property type="molecule type" value="Genomic_DNA"/>
</dbReference>
<organism evidence="3 4">
    <name type="scientific">Paramylibacter ulvae</name>
    <dbReference type="NCBI Taxonomy" id="1651968"/>
    <lineage>
        <taxon>Bacteria</taxon>
        <taxon>Pseudomonadati</taxon>
        <taxon>Pseudomonadota</taxon>
        <taxon>Alphaproteobacteria</taxon>
        <taxon>Rhodobacterales</taxon>
        <taxon>Paracoccaceae</taxon>
        <taxon>Paramylibacter</taxon>
    </lineage>
</organism>
<protein>
    <submittedName>
        <fullName evidence="3">Uncharacterized protein</fullName>
    </submittedName>
</protein>
<name>A0ABQ3D2P9_9RHOB</name>
<reference evidence="4" key="1">
    <citation type="journal article" date="2019" name="Int. J. Syst. Evol. Microbiol.">
        <title>The Global Catalogue of Microorganisms (GCM) 10K type strain sequencing project: providing services to taxonomists for standard genome sequencing and annotation.</title>
        <authorList>
            <consortium name="The Broad Institute Genomics Platform"/>
            <consortium name="The Broad Institute Genome Sequencing Center for Infectious Disease"/>
            <person name="Wu L."/>
            <person name="Ma J."/>
        </authorList>
    </citation>
    <scope>NUCLEOTIDE SEQUENCE [LARGE SCALE GENOMIC DNA]</scope>
    <source>
        <strain evidence="4">KCTC 32465</strain>
    </source>
</reference>
<feature type="chain" id="PRO_5047360135" evidence="2">
    <location>
        <begin position="22"/>
        <end position="174"/>
    </location>
</feature>
<sequence length="174" mass="17348">MLKITRTAIIVSLSMATPSFAQQATTPADALVRQLTNQGFTVTKRGRTWLGRTVITAHKGALEREIVVARGSGQILQDDWVFGAENGANATSEDEDENDDESESPGGNGISGGNGNGQSGGNGNGQSGGNGNGHGGDNGNGHGGDNGNGHGGDNGNGHGGGNGNGNGRGGGRNR</sequence>
<feature type="compositionally biased region" description="Gly residues" evidence="1">
    <location>
        <begin position="106"/>
        <end position="174"/>
    </location>
</feature>
<proteinExistence type="predicted"/>
<evidence type="ECO:0000313" key="4">
    <source>
        <dbReference type="Proteomes" id="UP000634455"/>
    </source>
</evidence>
<keyword evidence="4" id="KW-1185">Reference proteome</keyword>
<feature type="region of interest" description="Disordered" evidence="1">
    <location>
        <begin position="84"/>
        <end position="174"/>
    </location>
</feature>
<gene>
    <name evidence="3" type="ORF">GCM10008927_19370</name>
</gene>